<comment type="caution">
    <text evidence="2">The sequence shown here is derived from an EMBL/GenBank/DDBJ whole genome shotgun (WGS) entry which is preliminary data.</text>
</comment>
<evidence type="ECO:0000313" key="3">
    <source>
        <dbReference type="Proteomes" id="UP000236546"/>
    </source>
</evidence>
<dbReference type="EMBL" id="MTYH01000083">
    <property type="protein sequence ID" value="PNP39252.1"/>
    <property type="molecule type" value="Genomic_DNA"/>
</dbReference>
<name>A0A2K0T153_9HYPO</name>
<proteinExistence type="predicted"/>
<dbReference type="Proteomes" id="UP000236546">
    <property type="component" value="Unassembled WGS sequence"/>
</dbReference>
<gene>
    <name evidence="2" type="ORF">TGAMA5MH_08670</name>
</gene>
<evidence type="ECO:0000256" key="1">
    <source>
        <dbReference type="SAM" id="MobiDB-lite"/>
    </source>
</evidence>
<organism evidence="2 3">
    <name type="scientific">Trichoderma gamsii</name>
    <dbReference type="NCBI Taxonomy" id="398673"/>
    <lineage>
        <taxon>Eukaryota</taxon>
        <taxon>Fungi</taxon>
        <taxon>Dikarya</taxon>
        <taxon>Ascomycota</taxon>
        <taxon>Pezizomycotina</taxon>
        <taxon>Sordariomycetes</taxon>
        <taxon>Hypocreomycetidae</taxon>
        <taxon>Hypocreales</taxon>
        <taxon>Hypocreaceae</taxon>
        <taxon>Trichoderma</taxon>
    </lineage>
</organism>
<accession>A0A2K0T153</accession>
<reference evidence="2 3" key="1">
    <citation type="submission" date="2017-02" db="EMBL/GenBank/DDBJ databases">
        <title>Genomes of Trichoderma spp. with biocontrol activity.</title>
        <authorList>
            <person name="Gardiner D."/>
            <person name="Kazan K."/>
            <person name="Vos C."/>
            <person name="Harvey P."/>
        </authorList>
    </citation>
    <scope>NUCLEOTIDE SEQUENCE [LARGE SCALE GENOMIC DNA]</scope>
    <source>
        <strain evidence="2 3">A5MH</strain>
    </source>
</reference>
<feature type="region of interest" description="Disordered" evidence="1">
    <location>
        <begin position="1"/>
        <end position="21"/>
    </location>
</feature>
<evidence type="ECO:0000313" key="2">
    <source>
        <dbReference type="EMBL" id="PNP39252.1"/>
    </source>
</evidence>
<sequence>MSFPNGSMGQSKGRDVDSVPEEWLQNMVRNSRLPYKLR</sequence>
<dbReference type="AlphaFoldDB" id="A0A2K0T153"/>
<protein>
    <submittedName>
        <fullName evidence="2">Uncharacterized protein</fullName>
    </submittedName>
</protein>
<feature type="compositionally biased region" description="Polar residues" evidence="1">
    <location>
        <begin position="1"/>
        <end position="10"/>
    </location>
</feature>